<protein>
    <recommendedName>
        <fullName evidence="5">Protein-arginine rhamnosyltransferase</fullName>
    </recommendedName>
    <alternativeName>
        <fullName evidence="6">EF-P arginine rhamnosyltransferase</fullName>
    </alternativeName>
</protein>
<keyword evidence="8" id="KW-0648">Protein biosynthesis</keyword>
<evidence type="ECO:0000256" key="1">
    <source>
        <dbReference type="ARBA" id="ARBA00022676"/>
    </source>
</evidence>
<comment type="similarity">
    <text evidence="4">Belongs to the glycosyltransferase 104 family.</text>
</comment>
<evidence type="ECO:0000313" key="8">
    <source>
        <dbReference type="EMBL" id="MDP8567265.1"/>
    </source>
</evidence>
<reference evidence="9" key="1">
    <citation type="journal article" date="2019" name="Int. J. Syst. Evol. Microbiol.">
        <title>The Global Catalogue of Microorganisms (GCM) 10K type strain sequencing project: providing services to taxonomists for standard genome sequencing and annotation.</title>
        <authorList>
            <consortium name="The Broad Institute Genomics Platform"/>
            <consortium name="The Broad Institute Genome Sequencing Center for Infectious Disease"/>
            <person name="Wu L."/>
            <person name="Ma J."/>
        </authorList>
    </citation>
    <scope>NUCLEOTIDE SEQUENCE [LARGE SCALE GENOMIC DNA]</scope>
    <source>
        <strain evidence="9">VKM B-3159</strain>
    </source>
</reference>
<accession>A0ABT9JT23</accession>
<dbReference type="Proteomes" id="UP001225906">
    <property type="component" value="Unassembled WGS sequence"/>
</dbReference>
<dbReference type="NCBIfam" id="TIGR03837">
    <property type="entry name" value="efp_Arg_rhamno"/>
    <property type="match status" value="1"/>
</dbReference>
<dbReference type="Pfam" id="PF10093">
    <property type="entry name" value="EarP"/>
    <property type="match status" value="1"/>
</dbReference>
<keyword evidence="1" id="KW-0328">Glycosyltransferase</keyword>
<gene>
    <name evidence="8" type="primary">earP</name>
    <name evidence="8" type="ORF">Q9291_05345</name>
</gene>
<proteinExistence type="inferred from homology"/>
<evidence type="ECO:0000256" key="7">
    <source>
        <dbReference type="ARBA" id="ARBA00048472"/>
    </source>
</evidence>
<comment type="catalytic activity">
    <reaction evidence="7">
        <text>dTDP-beta-L-rhamnose + L-arginyl-[protein] = N(omega)-(alpha-L-rhamnosyl)-L-arginyl-[protein] + dTDP + H(+)</text>
        <dbReference type="Rhea" id="RHEA:66692"/>
        <dbReference type="Rhea" id="RHEA-COMP:10532"/>
        <dbReference type="Rhea" id="RHEA-COMP:17096"/>
        <dbReference type="ChEBI" id="CHEBI:15378"/>
        <dbReference type="ChEBI" id="CHEBI:29965"/>
        <dbReference type="ChEBI" id="CHEBI:57510"/>
        <dbReference type="ChEBI" id="CHEBI:58369"/>
        <dbReference type="ChEBI" id="CHEBI:167445"/>
    </reaction>
    <physiologicalReaction direction="left-to-right" evidence="7">
        <dbReference type="Rhea" id="RHEA:66693"/>
    </physiologicalReaction>
</comment>
<evidence type="ECO:0000256" key="3">
    <source>
        <dbReference type="ARBA" id="ARBA00024303"/>
    </source>
</evidence>
<evidence type="ECO:0000256" key="4">
    <source>
        <dbReference type="ARBA" id="ARBA00024346"/>
    </source>
</evidence>
<comment type="function">
    <text evidence="3">Protein-arginine rhamnosyltransferase that catalyzes the transfer of a single rhamnose to elongation factor P (EF-P) on 'Lys-32', a modification required for EF-P-dependent rescue of polyproline stalled ribosomes.</text>
</comment>
<evidence type="ECO:0000256" key="5">
    <source>
        <dbReference type="ARBA" id="ARBA00024416"/>
    </source>
</evidence>
<dbReference type="RefSeq" id="WP_306388994.1">
    <property type="nucleotide sequence ID" value="NZ_JAVCAP010000011.1"/>
</dbReference>
<keyword evidence="9" id="KW-1185">Reference proteome</keyword>
<dbReference type="GO" id="GO:0003746">
    <property type="term" value="F:translation elongation factor activity"/>
    <property type="evidence" value="ECO:0007669"/>
    <property type="project" value="UniProtKB-KW"/>
</dbReference>
<evidence type="ECO:0000313" key="9">
    <source>
        <dbReference type="Proteomes" id="UP001225906"/>
    </source>
</evidence>
<comment type="caution">
    <text evidence="8">The sequence shown here is derived from an EMBL/GenBank/DDBJ whole genome shotgun (WGS) entry which is preliminary data.</text>
</comment>
<sequence>MTARLPLNRQYDIFCKVVDNFGDIGVCWRLARQLVDEHNVSVRLWVDDQALATRFAGDDHDGIQLHHWTERADFGQAATVVIETFSCGLPESYQSAMFVAQSLWLNIDYLSAEDWVEDFHGKPSPQANGLIRWFFYPGFTLRTGGLLREVSLPGLQADAAMQADAFWQHLGCTPAATGQMTLSLFCYAHAPLAALLQAFAHSPQPIRLLLPDSIAPMVANVLSLAVLRAGQRVQHGACEICVIPFLSQPDYDRLLSLCDVNFVRGEDSWVRAIWAGKPMVWLPYQQTDETHLQKLAAFLRHYLALAKPEVAAVIQDMMQAWANGSFECAHWAAFTSHYSEVSRHSMLVASQLAKTADLVTNMVIFIEKLQENRV</sequence>
<keyword evidence="8" id="KW-0251">Elongation factor</keyword>
<keyword evidence="2" id="KW-0808">Transferase</keyword>
<organism evidence="8 9">
    <name type="scientific">Methylophilus aquaticus</name>
    <dbReference type="NCBI Taxonomy" id="1971610"/>
    <lineage>
        <taxon>Bacteria</taxon>
        <taxon>Pseudomonadati</taxon>
        <taxon>Pseudomonadota</taxon>
        <taxon>Betaproteobacteria</taxon>
        <taxon>Nitrosomonadales</taxon>
        <taxon>Methylophilaceae</taxon>
        <taxon>Methylophilus</taxon>
    </lineage>
</organism>
<evidence type="ECO:0000256" key="2">
    <source>
        <dbReference type="ARBA" id="ARBA00022679"/>
    </source>
</evidence>
<dbReference type="InterPro" id="IPR016633">
    <property type="entry name" value="EarP"/>
</dbReference>
<dbReference type="EMBL" id="JAVCAP010000011">
    <property type="protein sequence ID" value="MDP8567265.1"/>
    <property type="molecule type" value="Genomic_DNA"/>
</dbReference>
<name>A0ABT9JT23_9PROT</name>
<evidence type="ECO:0000256" key="6">
    <source>
        <dbReference type="ARBA" id="ARBA00030025"/>
    </source>
</evidence>
<dbReference type="PIRSF" id="PIRSF015557">
    <property type="entry name" value="UCP015557"/>
    <property type="match status" value="1"/>
</dbReference>